<feature type="transmembrane region" description="Helical" evidence="2">
    <location>
        <begin position="221"/>
        <end position="243"/>
    </location>
</feature>
<feature type="region of interest" description="Disordered" evidence="1">
    <location>
        <begin position="279"/>
        <end position="314"/>
    </location>
</feature>
<dbReference type="PANTHER" id="PTHR40465">
    <property type="entry name" value="CHROMOSOME 1, WHOLE GENOME SHOTGUN SEQUENCE"/>
    <property type="match status" value="1"/>
</dbReference>
<evidence type="ECO:0000256" key="1">
    <source>
        <dbReference type="SAM" id="MobiDB-lite"/>
    </source>
</evidence>
<feature type="transmembrane region" description="Helical" evidence="2">
    <location>
        <begin position="156"/>
        <end position="176"/>
    </location>
</feature>
<evidence type="ECO:0000256" key="2">
    <source>
        <dbReference type="SAM" id="Phobius"/>
    </source>
</evidence>
<evidence type="ECO:0000313" key="4">
    <source>
        <dbReference type="EMBL" id="RDX53411.1"/>
    </source>
</evidence>
<name>A0A371DLJ8_9APHY</name>
<protein>
    <recommendedName>
        <fullName evidence="3">DUF6534 domain-containing protein</fullName>
    </recommendedName>
</protein>
<feature type="transmembrane region" description="Helical" evidence="2">
    <location>
        <begin position="12"/>
        <end position="33"/>
    </location>
</feature>
<dbReference type="InterPro" id="IPR045339">
    <property type="entry name" value="DUF6534"/>
</dbReference>
<dbReference type="EMBL" id="KZ857387">
    <property type="protein sequence ID" value="RDX53411.1"/>
    <property type="molecule type" value="Genomic_DNA"/>
</dbReference>
<keyword evidence="2" id="KW-1133">Transmembrane helix</keyword>
<proteinExistence type="predicted"/>
<evidence type="ECO:0000259" key="3">
    <source>
        <dbReference type="Pfam" id="PF20152"/>
    </source>
</evidence>
<feature type="transmembrane region" description="Helical" evidence="2">
    <location>
        <begin position="114"/>
        <end position="136"/>
    </location>
</feature>
<dbReference type="PANTHER" id="PTHR40465:SF1">
    <property type="entry name" value="DUF6534 DOMAIN-CONTAINING PROTEIN"/>
    <property type="match status" value="1"/>
</dbReference>
<sequence length="314" mass="34535">MANKDSTFGAAFVGFAASSLCLGILSTQAYSYFKRYPLDKRFYKLLVRLDRLRDQCLIAHAVYTYLVSNWGLVTILLAKPVWSLVLQITVGVVTGTIVKLNYAVRVWRFSKKNILVTGLIFLLTFGELGVACVYTYQSFRLESLADIGSMKMIGTLSLALGMATDVVIAAALCYFLRDLRTGHSKDDSVVNSLIIYAVGTGGLTSVVSFTTLLLYNFMPDNFIFMAFYFVLSKVYANSFLAALNTRRVSRGRGTDAETTTMPTFLMVGKATQRTVQLDPEAHGQSPISPNKSDMKSSLSPVRSGLGGSYVECNH</sequence>
<keyword evidence="5" id="KW-1185">Reference proteome</keyword>
<feature type="transmembrane region" description="Helical" evidence="2">
    <location>
        <begin position="54"/>
        <end position="78"/>
    </location>
</feature>
<evidence type="ECO:0000313" key="5">
    <source>
        <dbReference type="Proteomes" id="UP000256964"/>
    </source>
</evidence>
<keyword evidence="2" id="KW-0472">Membrane</keyword>
<feature type="transmembrane region" description="Helical" evidence="2">
    <location>
        <begin position="188"/>
        <end position="215"/>
    </location>
</feature>
<gene>
    <name evidence="4" type="ORF">OH76DRAFT_1545507</name>
</gene>
<dbReference type="Pfam" id="PF20152">
    <property type="entry name" value="DUF6534"/>
    <property type="match status" value="1"/>
</dbReference>
<keyword evidence="2" id="KW-0812">Transmembrane</keyword>
<dbReference type="OrthoDB" id="3190888at2759"/>
<feature type="compositionally biased region" description="Polar residues" evidence="1">
    <location>
        <begin position="285"/>
        <end position="300"/>
    </location>
</feature>
<feature type="domain" description="DUF6534" evidence="3">
    <location>
        <begin position="162"/>
        <end position="247"/>
    </location>
</feature>
<accession>A0A371DLJ8</accession>
<feature type="transmembrane region" description="Helical" evidence="2">
    <location>
        <begin position="84"/>
        <end position="102"/>
    </location>
</feature>
<dbReference type="Proteomes" id="UP000256964">
    <property type="component" value="Unassembled WGS sequence"/>
</dbReference>
<reference evidence="4 5" key="1">
    <citation type="journal article" date="2018" name="Biotechnol. Biofuels">
        <title>Integrative visual omics of the white-rot fungus Polyporus brumalis exposes the biotechnological potential of its oxidative enzymes for delignifying raw plant biomass.</title>
        <authorList>
            <person name="Miyauchi S."/>
            <person name="Rancon A."/>
            <person name="Drula E."/>
            <person name="Hage H."/>
            <person name="Chaduli D."/>
            <person name="Favel A."/>
            <person name="Grisel S."/>
            <person name="Henrissat B."/>
            <person name="Herpoel-Gimbert I."/>
            <person name="Ruiz-Duenas F.J."/>
            <person name="Chevret D."/>
            <person name="Hainaut M."/>
            <person name="Lin J."/>
            <person name="Wang M."/>
            <person name="Pangilinan J."/>
            <person name="Lipzen A."/>
            <person name="Lesage-Meessen L."/>
            <person name="Navarro D."/>
            <person name="Riley R."/>
            <person name="Grigoriev I.V."/>
            <person name="Zhou S."/>
            <person name="Raouche S."/>
            <person name="Rosso M.N."/>
        </authorList>
    </citation>
    <scope>NUCLEOTIDE SEQUENCE [LARGE SCALE GENOMIC DNA]</scope>
    <source>
        <strain evidence="4 5">BRFM 1820</strain>
    </source>
</reference>
<organism evidence="4 5">
    <name type="scientific">Lentinus brumalis</name>
    <dbReference type="NCBI Taxonomy" id="2498619"/>
    <lineage>
        <taxon>Eukaryota</taxon>
        <taxon>Fungi</taxon>
        <taxon>Dikarya</taxon>
        <taxon>Basidiomycota</taxon>
        <taxon>Agaricomycotina</taxon>
        <taxon>Agaricomycetes</taxon>
        <taxon>Polyporales</taxon>
        <taxon>Polyporaceae</taxon>
        <taxon>Lentinus</taxon>
    </lineage>
</organism>
<dbReference type="AlphaFoldDB" id="A0A371DLJ8"/>